<protein>
    <submittedName>
        <fullName evidence="1">Uncharacterized protein</fullName>
    </submittedName>
</protein>
<comment type="caution">
    <text evidence="1">The sequence shown here is derived from an EMBL/GenBank/DDBJ whole genome shotgun (WGS) entry which is preliminary data.</text>
</comment>
<evidence type="ECO:0000313" key="2">
    <source>
        <dbReference type="Proteomes" id="UP000324632"/>
    </source>
</evidence>
<evidence type="ECO:0000313" key="1">
    <source>
        <dbReference type="EMBL" id="KAA0712701.1"/>
    </source>
</evidence>
<dbReference type="EMBL" id="SOYY01000013">
    <property type="protein sequence ID" value="KAA0712701.1"/>
    <property type="molecule type" value="Genomic_DNA"/>
</dbReference>
<organism evidence="1 2">
    <name type="scientific">Triplophysa tibetana</name>
    <dbReference type="NCBI Taxonomy" id="1572043"/>
    <lineage>
        <taxon>Eukaryota</taxon>
        <taxon>Metazoa</taxon>
        <taxon>Chordata</taxon>
        <taxon>Craniata</taxon>
        <taxon>Vertebrata</taxon>
        <taxon>Euteleostomi</taxon>
        <taxon>Actinopterygii</taxon>
        <taxon>Neopterygii</taxon>
        <taxon>Teleostei</taxon>
        <taxon>Ostariophysi</taxon>
        <taxon>Cypriniformes</taxon>
        <taxon>Nemacheilidae</taxon>
        <taxon>Triplophysa</taxon>
    </lineage>
</organism>
<name>A0A5A9NUF8_9TELE</name>
<reference evidence="1 2" key="1">
    <citation type="journal article" date="2019" name="Mol. Ecol. Resour.">
        <title>Chromosome-level genome assembly of Triplophysa tibetana, a fish adapted to the harsh high-altitude environment of the Tibetan Plateau.</title>
        <authorList>
            <person name="Yang X."/>
            <person name="Liu H."/>
            <person name="Ma Z."/>
            <person name="Zou Y."/>
            <person name="Zou M."/>
            <person name="Mao Y."/>
            <person name="Li X."/>
            <person name="Wang H."/>
            <person name="Chen T."/>
            <person name="Wang W."/>
            <person name="Yang R."/>
        </authorList>
    </citation>
    <scope>NUCLEOTIDE SEQUENCE [LARGE SCALE GENOMIC DNA]</scope>
    <source>
        <strain evidence="1">TTIB1903HZAU</strain>
        <tissue evidence="1">Muscle</tissue>
    </source>
</reference>
<proteinExistence type="predicted"/>
<keyword evidence="2" id="KW-1185">Reference proteome</keyword>
<sequence length="129" mass="14608">MTPLKVCPAPKPKHAHSGTLCCTARMRERELQCVGRRLLLLGICLLSLWGQLSLASTHRSHIGREIDQRRPLMVQCGDGWCGTKVHLSLWPMRSESVGHGNLSPNLWLDQNVHPGVCSKIQRWREKQAR</sequence>
<dbReference type="Proteomes" id="UP000324632">
    <property type="component" value="Chromosome 13"/>
</dbReference>
<accession>A0A5A9NUF8</accession>
<dbReference type="AlphaFoldDB" id="A0A5A9NUF8"/>
<gene>
    <name evidence="1" type="ORF">E1301_Tti004858</name>
</gene>